<evidence type="ECO:0000259" key="3">
    <source>
        <dbReference type="Pfam" id="PF07804"/>
    </source>
</evidence>
<gene>
    <name evidence="4" type="ORF">NK662_15435</name>
</gene>
<accession>A0AA41XAT9</accession>
<dbReference type="GO" id="GO:0016301">
    <property type="term" value="F:kinase activity"/>
    <property type="evidence" value="ECO:0007669"/>
    <property type="project" value="UniProtKB-KW"/>
</dbReference>
<dbReference type="InterPro" id="IPR012893">
    <property type="entry name" value="HipA-like_C"/>
</dbReference>
<evidence type="ECO:0000256" key="2">
    <source>
        <dbReference type="ARBA" id="ARBA00022777"/>
    </source>
</evidence>
<proteinExistence type="predicted"/>
<protein>
    <submittedName>
        <fullName evidence="4">HipA domain-containing protein</fullName>
    </submittedName>
</protein>
<keyword evidence="5" id="KW-1185">Reference proteome</keyword>
<name>A0AA41XAT9_9BACI</name>
<dbReference type="RefSeq" id="WP_254759837.1">
    <property type="nucleotide sequence ID" value="NZ_JANCLT010000008.1"/>
</dbReference>
<dbReference type="Proteomes" id="UP001156102">
    <property type="component" value="Unassembled WGS sequence"/>
</dbReference>
<evidence type="ECO:0000313" key="5">
    <source>
        <dbReference type="Proteomes" id="UP001156102"/>
    </source>
</evidence>
<keyword evidence="1" id="KW-0808">Transferase</keyword>
<comment type="caution">
    <text evidence="4">The sequence shown here is derived from an EMBL/GenBank/DDBJ whole genome shotgun (WGS) entry which is preliminary data.</text>
</comment>
<reference evidence="4" key="1">
    <citation type="submission" date="2022-07" db="EMBL/GenBank/DDBJ databases">
        <authorList>
            <person name="Li W.-J."/>
            <person name="Deng Q.-Q."/>
        </authorList>
    </citation>
    <scope>NUCLEOTIDE SEQUENCE</scope>
    <source>
        <strain evidence="4">SYSU M60031</strain>
    </source>
</reference>
<evidence type="ECO:0000256" key="1">
    <source>
        <dbReference type="ARBA" id="ARBA00022679"/>
    </source>
</evidence>
<feature type="domain" description="HipA-like C-terminal" evidence="3">
    <location>
        <begin position="36"/>
        <end position="206"/>
    </location>
</feature>
<sequence length="302" mass="35016">MTKQGIFLPVFLFKGDAETYMGIRDISHWEVDYEKSASGTREKHWMICPETKRRFLFKLPKSVIGEIWAEKVAAEIGKLLGLSTMETEIVRYHDKIGILLQNFVDHGKEEFYEGGDLLSVVVEEFNPHSLDGYTLDNIVLSLEPFGLQKEFIKICMFDAIIANQDRHCENWGIIQSKEGVRLAPIYDNGASLGFNVPEAKLQQYLQNETQFHGFTNRAKSIIETNGKRKPKLKLLLDALKDRYPDEVKLEIDRLSRLQLEDICNICMDISEEIMAPPYKEWVMKLIRHRINWLKDWYKGGQA</sequence>
<dbReference type="Gene3D" id="1.10.1070.20">
    <property type="match status" value="1"/>
</dbReference>
<dbReference type="Pfam" id="PF07804">
    <property type="entry name" value="HipA_C"/>
    <property type="match status" value="1"/>
</dbReference>
<organism evidence="4 5">
    <name type="scientific">Ectobacillus ponti</name>
    <dbReference type="NCBI Taxonomy" id="2961894"/>
    <lineage>
        <taxon>Bacteria</taxon>
        <taxon>Bacillati</taxon>
        <taxon>Bacillota</taxon>
        <taxon>Bacilli</taxon>
        <taxon>Bacillales</taxon>
        <taxon>Bacillaceae</taxon>
        <taxon>Ectobacillus</taxon>
    </lineage>
</organism>
<dbReference type="EMBL" id="JANCLT010000008">
    <property type="protein sequence ID" value="MCP8969919.1"/>
    <property type="molecule type" value="Genomic_DNA"/>
</dbReference>
<dbReference type="AlphaFoldDB" id="A0AA41XAT9"/>
<keyword evidence="2" id="KW-0418">Kinase</keyword>
<evidence type="ECO:0000313" key="4">
    <source>
        <dbReference type="EMBL" id="MCP8969919.1"/>
    </source>
</evidence>